<keyword evidence="2" id="KW-1185">Reference proteome</keyword>
<gene>
    <name evidence="1" type="ORF">SAMN05216276_107625</name>
</gene>
<accession>A0A239NZ90</accession>
<organism evidence="1 2">
    <name type="scientific">Streptosporangium subroseum</name>
    <dbReference type="NCBI Taxonomy" id="106412"/>
    <lineage>
        <taxon>Bacteria</taxon>
        <taxon>Bacillati</taxon>
        <taxon>Actinomycetota</taxon>
        <taxon>Actinomycetes</taxon>
        <taxon>Streptosporangiales</taxon>
        <taxon>Streptosporangiaceae</taxon>
        <taxon>Streptosporangium</taxon>
    </lineage>
</organism>
<evidence type="ECO:0000313" key="1">
    <source>
        <dbReference type="EMBL" id="SNT60125.1"/>
    </source>
</evidence>
<dbReference type="EMBL" id="FZOD01000076">
    <property type="protein sequence ID" value="SNT60125.1"/>
    <property type="molecule type" value="Genomic_DNA"/>
</dbReference>
<name>A0A239NZ90_9ACTN</name>
<reference evidence="1 2" key="1">
    <citation type="submission" date="2017-06" db="EMBL/GenBank/DDBJ databases">
        <authorList>
            <person name="Kim H.J."/>
            <person name="Triplett B.A."/>
        </authorList>
    </citation>
    <scope>NUCLEOTIDE SEQUENCE [LARGE SCALE GENOMIC DNA]</scope>
    <source>
        <strain evidence="1 2">CGMCC 4.2132</strain>
    </source>
</reference>
<evidence type="ECO:0000313" key="2">
    <source>
        <dbReference type="Proteomes" id="UP000198282"/>
    </source>
</evidence>
<dbReference type="AlphaFoldDB" id="A0A239NZ90"/>
<proteinExistence type="predicted"/>
<dbReference type="Proteomes" id="UP000198282">
    <property type="component" value="Unassembled WGS sequence"/>
</dbReference>
<protein>
    <submittedName>
        <fullName evidence="1">Uncharacterized protein</fullName>
    </submittedName>
</protein>
<sequence>MALGPGVGLGLRGDRWSWTMTSLDSTSQDCKLLRVPLLTDDAKFAGSTGHRAEIHRYPPPLM</sequence>